<dbReference type="Pfam" id="PF04187">
    <property type="entry name" value="Cofac_haem_bdg"/>
    <property type="match status" value="1"/>
</dbReference>
<dbReference type="SUPFAM" id="SSF159501">
    <property type="entry name" value="EreA/ChaN-like"/>
    <property type="match status" value="1"/>
</dbReference>
<dbReference type="InterPro" id="IPR007314">
    <property type="entry name" value="Cofac_haem-bd_dom"/>
</dbReference>
<dbReference type="OrthoDB" id="9795827at2"/>
<dbReference type="EMBL" id="STGJ01000006">
    <property type="protein sequence ID" value="TIC83639.1"/>
    <property type="molecule type" value="Genomic_DNA"/>
</dbReference>
<evidence type="ECO:0000313" key="3">
    <source>
        <dbReference type="Proteomes" id="UP000308891"/>
    </source>
</evidence>
<name>A0A4T0UX01_9NEIS</name>
<evidence type="ECO:0000313" key="2">
    <source>
        <dbReference type="EMBL" id="TIC83639.1"/>
    </source>
</evidence>
<dbReference type="Gene3D" id="3.40.50.11550">
    <property type="match status" value="1"/>
</dbReference>
<organism evidence="2 3">
    <name type="scientific">Crenobacter intestini</name>
    <dbReference type="NCBI Taxonomy" id="2563443"/>
    <lineage>
        <taxon>Bacteria</taxon>
        <taxon>Pseudomonadati</taxon>
        <taxon>Pseudomonadota</taxon>
        <taxon>Betaproteobacteria</taxon>
        <taxon>Neisseriales</taxon>
        <taxon>Neisseriaceae</taxon>
        <taxon>Crenobacter</taxon>
    </lineage>
</organism>
<feature type="domain" description="Haem-binding uptake Tiki superfamily ChaN" evidence="1">
    <location>
        <begin position="55"/>
        <end position="253"/>
    </location>
</feature>
<dbReference type="CDD" id="cd14727">
    <property type="entry name" value="ChanN-like"/>
    <property type="match status" value="1"/>
</dbReference>
<accession>A0A4T0UX01</accession>
<sequence>MVHPFRRPGRPIHARSVTDAMAGTQQGRWRRGALALALVANLSAAEGSGAPAGVAAAMQGDAVVLLGEVHDNATGHALRARWLAGALAAGWRPALVFEQFEAARDGVLAAARAACARDAGCLIERTGREGWDWPLYRPLLQLALDYDLPIVGAGIGRGEMGALRQGGYPALFDTATLARYRPDAAPADLLAGQRRAIEAGHCNKLPARAVDAMLPMQLSRDIMMADALLRHARSGAVLIAGNGHVRQDLGVPRWWRGKVEPRVVGFVEAGHADVPFDVTVTVPAAPREDPCAAFATLPGKG</sequence>
<protein>
    <recommendedName>
        <fullName evidence="1">Haem-binding uptake Tiki superfamily ChaN domain-containing protein</fullName>
    </recommendedName>
</protein>
<keyword evidence="3" id="KW-1185">Reference proteome</keyword>
<proteinExistence type="predicted"/>
<dbReference type="Proteomes" id="UP000308891">
    <property type="component" value="Unassembled WGS sequence"/>
</dbReference>
<gene>
    <name evidence="2" type="ORF">E5K04_06355</name>
</gene>
<evidence type="ECO:0000259" key="1">
    <source>
        <dbReference type="Pfam" id="PF04187"/>
    </source>
</evidence>
<comment type="caution">
    <text evidence="2">The sequence shown here is derived from an EMBL/GenBank/DDBJ whole genome shotgun (WGS) entry which is preliminary data.</text>
</comment>
<reference evidence="2 3" key="1">
    <citation type="submission" date="2019-04" db="EMBL/GenBank/DDBJ databases">
        <title>Crenobacter sp. nov.</title>
        <authorList>
            <person name="Shi S."/>
        </authorList>
    </citation>
    <scope>NUCLEOTIDE SEQUENCE [LARGE SCALE GENOMIC DNA]</scope>
    <source>
        <strain evidence="2 3">GY 70310</strain>
    </source>
</reference>
<dbReference type="AlphaFoldDB" id="A0A4T0UX01"/>